<reference evidence="1 2" key="1">
    <citation type="journal article" date="2024" name="Chem. Sci.">
        <title>Discovery of megapolipeptins by genome mining of a Burkholderiales bacteria collection.</title>
        <authorList>
            <person name="Paulo B.S."/>
            <person name="Recchia M.J.J."/>
            <person name="Lee S."/>
            <person name="Fergusson C.H."/>
            <person name="Romanowski S.B."/>
            <person name="Hernandez A."/>
            <person name="Krull N."/>
            <person name="Liu D.Y."/>
            <person name="Cavanagh H."/>
            <person name="Bos A."/>
            <person name="Gray C.A."/>
            <person name="Murphy B.T."/>
            <person name="Linington R.G."/>
            <person name="Eustaquio A.S."/>
        </authorList>
    </citation>
    <scope>NUCLEOTIDE SEQUENCE [LARGE SCALE GENOMIC DNA]</scope>
    <source>
        <strain evidence="1 2">RL18-126-BIB-B</strain>
    </source>
</reference>
<accession>A0ACC7N2V1</accession>
<proteinExistence type="predicted"/>
<name>A0ACC7N2V1_9BURK</name>
<evidence type="ECO:0000313" key="1">
    <source>
        <dbReference type="EMBL" id="MFM0101967.1"/>
    </source>
</evidence>
<organism evidence="1 2">
    <name type="scientific">Paraburkholderia rhynchosiae</name>
    <dbReference type="NCBI Taxonomy" id="487049"/>
    <lineage>
        <taxon>Bacteria</taxon>
        <taxon>Pseudomonadati</taxon>
        <taxon>Pseudomonadota</taxon>
        <taxon>Betaproteobacteria</taxon>
        <taxon>Burkholderiales</taxon>
        <taxon>Burkholderiaceae</taxon>
        <taxon>Paraburkholderia</taxon>
    </lineage>
</organism>
<keyword evidence="2" id="KW-1185">Reference proteome</keyword>
<dbReference type="EMBL" id="JAQQDW010000001">
    <property type="protein sequence ID" value="MFM0101967.1"/>
    <property type="molecule type" value="Genomic_DNA"/>
</dbReference>
<sequence>MTKDKIWEAAKAAGLLVATLGTQTQEEAFYAFARLLGIEVKDK</sequence>
<evidence type="ECO:0000313" key="2">
    <source>
        <dbReference type="Proteomes" id="UP001629235"/>
    </source>
</evidence>
<comment type="caution">
    <text evidence="1">The sequence shown here is derived from an EMBL/GenBank/DDBJ whole genome shotgun (WGS) entry which is preliminary data.</text>
</comment>
<dbReference type="Proteomes" id="UP001629235">
    <property type="component" value="Unassembled WGS sequence"/>
</dbReference>
<gene>
    <name evidence="1" type="ORF">PQR01_00265</name>
</gene>
<protein>
    <submittedName>
        <fullName evidence="1">Uncharacterized protein</fullName>
    </submittedName>
</protein>